<dbReference type="KEGG" id="dzi:111281320"/>
<dbReference type="RefSeq" id="XP_022724780.1">
    <property type="nucleotide sequence ID" value="XM_022869045.1"/>
</dbReference>
<accession>A0A6P5X8N8</accession>
<dbReference type="AlphaFoldDB" id="A0A6P5X8N8"/>
<evidence type="ECO:0000313" key="4">
    <source>
        <dbReference type="RefSeq" id="XP_022724781.1"/>
    </source>
</evidence>
<dbReference type="GeneID" id="111281320"/>
<evidence type="ECO:0000313" key="5">
    <source>
        <dbReference type="RefSeq" id="XP_022724782.1"/>
    </source>
</evidence>
<gene>
    <name evidence="2 3 4 5 6" type="primary">LOC111281320</name>
</gene>
<evidence type="ECO:0000313" key="3">
    <source>
        <dbReference type="RefSeq" id="XP_022724780.1"/>
    </source>
</evidence>
<sequence length="287" mass="31343">MIIRLARIKFDSIPPNPSGNVIDVGGKEFRFTWSWEFSDLCDIYKECQSGEDGNGLLVESGCAWRKLNVQCILNELTMNHVKMQSEEAECKHKSHKTIELDHGNPSMKNQIKNFAAAEASPWKSHLKKKELAFKKQKVETPQAAVGGPPNFGYKSGLISTASAKGRRSSSPLPSQPELSGAAASLIGIGNITKSHASIKDVMPPQVNSKENISSSEKGIPTMATSAVCEMPGHRGNFGHKPMNLQSLLISQSTEGECQGDEVKVSLFLELLQALEKVVGIQFQTLHE</sequence>
<reference evidence="2 3" key="1">
    <citation type="submission" date="2025-04" db="UniProtKB">
        <authorList>
            <consortium name="RefSeq"/>
        </authorList>
    </citation>
    <scope>IDENTIFICATION</scope>
    <source>
        <tissue evidence="2 3">Fruit stalk</tissue>
    </source>
</reference>
<dbReference type="RefSeq" id="XP_022724779.1">
    <property type="nucleotide sequence ID" value="XM_022869044.1"/>
</dbReference>
<dbReference type="PANTHER" id="PTHR38372">
    <property type="entry name" value="DENTIN SIALOPHOSPHOPROTEIN-LIKE PROTEIN"/>
    <property type="match status" value="1"/>
</dbReference>
<dbReference type="RefSeq" id="XP_022724781.1">
    <property type="nucleotide sequence ID" value="XM_022869046.1"/>
</dbReference>
<organism evidence="1 6">
    <name type="scientific">Durio zibethinus</name>
    <name type="common">Durian</name>
    <dbReference type="NCBI Taxonomy" id="66656"/>
    <lineage>
        <taxon>Eukaryota</taxon>
        <taxon>Viridiplantae</taxon>
        <taxon>Streptophyta</taxon>
        <taxon>Embryophyta</taxon>
        <taxon>Tracheophyta</taxon>
        <taxon>Spermatophyta</taxon>
        <taxon>Magnoliopsida</taxon>
        <taxon>eudicotyledons</taxon>
        <taxon>Gunneridae</taxon>
        <taxon>Pentapetalae</taxon>
        <taxon>rosids</taxon>
        <taxon>malvids</taxon>
        <taxon>Malvales</taxon>
        <taxon>Malvaceae</taxon>
        <taxon>Helicteroideae</taxon>
        <taxon>Durio</taxon>
    </lineage>
</organism>
<dbReference type="RefSeq" id="XP_022724784.1">
    <property type="nucleotide sequence ID" value="XM_022869049.1"/>
</dbReference>
<keyword evidence="1" id="KW-1185">Reference proteome</keyword>
<dbReference type="PANTHER" id="PTHR38372:SF2">
    <property type="entry name" value="DENTIN SIALOPHOSPHOPROTEIN-LIKE PROTEIN"/>
    <property type="match status" value="1"/>
</dbReference>
<proteinExistence type="predicted"/>
<protein>
    <submittedName>
        <fullName evidence="2 3">Uncharacterized protein LOC111281320</fullName>
    </submittedName>
</protein>
<dbReference type="Proteomes" id="UP000515121">
    <property type="component" value="Unplaced"/>
</dbReference>
<dbReference type="OrthoDB" id="4869960at2759"/>
<evidence type="ECO:0000313" key="1">
    <source>
        <dbReference type="Proteomes" id="UP000515121"/>
    </source>
</evidence>
<evidence type="ECO:0000313" key="2">
    <source>
        <dbReference type="RefSeq" id="XP_022724779.1"/>
    </source>
</evidence>
<name>A0A6P5X8N8_DURZI</name>
<evidence type="ECO:0000313" key="6">
    <source>
        <dbReference type="RefSeq" id="XP_022724784.1"/>
    </source>
</evidence>
<dbReference type="RefSeq" id="XP_022724782.1">
    <property type="nucleotide sequence ID" value="XM_022869047.1"/>
</dbReference>